<dbReference type="InterPro" id="IPR025997">
    <property type="entry name" value="SBP_2_dom"/>
</dbReference>
<dbReference type="AlphaFoldDB" id="D7CSI6"/>
<dbReference type="GO" id="GO:0030313">
    <property type="term" value="C:cell envelope"/>
    <property type="evidence" value="ECO:0007669"/>
    <property type="project" value="UniProtKB-SubCell"/>
</dbReference>
<dbReference type="SUPFAM" id="SSF53822">
    <property type="entry name" value="Periplasmic binding protein-like I"/>
    <property type="match status" value="1"/>
</dbReference>
<evidence type="ECO:0000256" key="4">
    <source>
        <dbReference type="SAM" id="SignalP"/>
    </source>
</evidence>
<evidence type="ECO:0000256" key="2">
    <source>
        <dbReference type="ARBA" id="ARBA00007639"/>
    </source>
</evidence>
<dbReference type="CDD" id="cd20008">
    <property type="entry name" value="PBP1_ABC_sugar_binding-like"/>
    <property type="match status" value="1"/>
</dbReference>
<feature type="domain" description="Periplasmic binding protein" evidence="5">
    <location>
        <begin position="25"/>
        <end position="285"/>
    </location>
</feature>
<reference evidence="6 7" key="2">
    <citation type="journal article" date="2011" name="Stand. Genomic Sci.">
        <title>Complete genome sequence of Truepera radiovictrix type strain (RQ-24).</title>
        <authorList>
            <person name="Ivanova N."/>
            <person name="Rohde C."/>
            <person name="Munk C."/>
            <person name="Nolan M."/>
            <person name="Lucas S."/>
            <person name="Del Rio T.G."/>
            <person name="Tice H."/>
            <person name="Deshpande S."/>
            <person name="Cheng J.F."/>
            <person name="Tapia R."/>
            <person name="Han C."/>
            <person name="Goodwin L."/>
            <person name="Pitluck S."/>
            <person name="Liolios K."/>
            <person name="Mavromatis K."/>
            <person name="Mikhailova N."/>
            <person name="Pati A."/>
            <person name="Chen A."/>
            <person name="Palaniappan K."/>
            <person name="Land M."/>
            <person name="Hauser L."/>
            <person name="Chang Y.J."/>
            <person name="Jeffries C.D."/>
            <person name="Brambilla E."/>
            <person name="Rohde M."/>
            <person name="Goker M."/>
            <person name="Tindall B.J."/>
            <person name="Woyke T."/>
            <person name="Bristow J."/>
            <person name="Eisen J.A."/>
            <person name="Markowitz V."/>
            <person name="Hugenholtz P."/>
            <person name="Kyrpides N.C."/>
            <person name="Klenk H.P."/>
            <person name="Lapidus A."/>
        </authorList>
    </citation>
    <scope>NUCLEOTIDE SEQUENCE [LARGE SCALE GENOMIC DNA]</scope>
    <source>
        <strain evidence="7">DSM 17093 / CIP 108686 / LMG 22925 / RQ-24</strain>
    </source>
</reference>
<proteinExistence type="inferred from homology"/>
<dbReference type="Pfam" id="PF13407">
    <property type="entry name" value="Peripla_BP_4"/>
    <property type="match status" value="1"/>
</dbReference>
<keyword evidence="3 4" id="KW-0732">Signal</keyword>
<feature type="chain" id="PRO_5003094563" evidence="4">
    <location>
        <begin position="20"/>
        <end position="317"/>
    </location>
</feature>
<evidence type="ECO:0000259" key="5">
    <source>
        <dbReference type="Pfam" id="PF13407"/>
    </source>
</evidence>
<dbReference type="OrthoDB" id="9804917at2"/>
<gene>
    <name evidence="6" type="ordered locus">Trad_2296</name>
</gene>
<sequence>MKRIIQAVCVLLLAGGALAQEPLDIAVIVKATTSPFWQTVFAGAEAAAEELGVNLTTLGAAEESDIAGQIAILENAVTQGPDAIVIAPTAFEPLGAPIERAAERVPIIKIDSAADTDAYTSFLTTDNFAAGQLAAEALAEAVEALHGAPEGEIAILTALPGVGSLTARDNGFRDGLTNYPGLREVANRFNNNDANQALSNTLDLLVAHPNLVGIFADNLPMGVGAGRAIAERGLEEQVAVVAFDADEQEIAFLQGGQIKALVVQNPYRMGYEGVKTAVAAARGEEVEREIDTGVTIVTLENFDTPEVQALLYPETRE</sequence>
<name>D7CSI6_TRURR</name>
<dbReference type="Proteomes" id="UP000000379">
    <property type="component" value="Chromosome"/>
</dbReference>
<dbReference type="PANTHER" id="PTHR46847">
    <property type="entry name" value="D-ALLOSE-BINDING PERIPLASMIC PROTEIN-RELATED"/>
    <property type="match status" value="1"/>
</dbReference>
<dbReference type="Gene3D" id="3.40.50.2300">
    <property type="match status" value="2"/>
</dbReference>
<dbReference type="EMBL" id="CP002049">
    <property type="protein sequence ID" value="ADI15406.1"/>
    <property type="molecule type" value="Genomic_DNA"/>
</dbReference>
<keyword evidence="7" id="KW-1185">Reference proteome</keyword>
<dbReference type="RefSeq" id="WP_013178769.1">
    <property type="nucleotide sequence ID" value="NC_014221.1"/>
</dbReference>
<dbReference type="PANTHER" id="PTHR46847:SF1">
    <property type="entry name" value="D-ALLOSE-BINDING PERIPLASMIC PROTEIN-RELATED"/>
    <property type="match status" value="1"/>
</dbReference>
<evidence type="ECO:0000256" key="1">
    <source>
        <dbReference type="ARBA" id="ARBA00004196"/>
    </source>
</evidence>
<comment type="similarity">
    <text evidence="2">Belongs to the bacterial solute-binding protein 2 family.</text>
</comment>
<comment type="subcellular location">
    <subcellularLocation>
        <location evidence="1">Cell envelope</location>
    </subcellularLocation>
</comment>
<evidence type="ECO:0000256" key="3">
    <source>
        <dbReference type="ARBA" id="ARBA00022729"/>
    </source>
</evidence>
<dbReference type="eggNOG" id="COG1879">
    <property type="taxonomic scope" value="Bacteria"/>
</dbReference>
<dbReference type="GO" id="GO:0030246">
    <property type="term" value="F:carbohydrate binding"/>
    <property type="evidence" value="ECO:0007669"/>
    <property type="project" value="UniProtKB-ARBA"/>
</dbReference>
<dbReference type="InterPro" id="IPR028082">
    <property type="entry name" value="Peripla_BP_I"/>
</dbReference>
<evidence type="ECO:0000313" key="7">
    <source>
        <dbReference type="Proteomes" id="UP000000379"/>
    </source>
</evidence>
<accession>D7CSI6</accession>
<protein>
    <submittedName>
        <fullName evidence="6">Periplasmic binding protein/LacI transcriptional regulator</fullName>
    </submittedName>
</protein>
<dbReference type="STRING" id="649638.Trad_2296"/>
<organism evidence="6 7">
    <name type="scientific">Truepera radiovictrix (strain DSM 17093 / CIP 108686 / LMG 22925 / RQ-24)</name>
    <dbReference type="NCBI Taxonomy" id="649638"/>
    <lineage>
        <taxon>Bacteria</taxon>
        <taxon>Thermotogati</taxon>
        <taxon>Deinococcota</taxon>
        <taxon>Deinococci</taxon>
        <taxon>Trueperales</taxon>
        <taxon>Trueperaceae</taxon>
        <taxon>Truepera</taxon>
    </lineage>
</organism>
<feature type="signal peptide" evidence="4">
    <location>
        <begin position="1"/>
        <end position="19"/>
    </location>
</feature>
<reference evidence="7" key="1">
    <citation type="submission" date="2010-05" db="EMBL/GenBank/DDBJ databases">
        <title>The complete genome of Truepera radiovictris DSM 17093.</title>
        <authorList>
            <consortium name="US DOE Joint Genome Institute (JGI-PGF)"/>
            <person name="Lucas S."/>
            <person name="Copeland A."/>
            <person name="Lapidus A."/>
            <person name="Glavina del Rio T."/>
            <person name="Dalin E."/>
            <person name="Tice H."/>
            <person name="Bruce D."/>
            <person name="Goodwin L."/>
            <person name="Pitluck S."/>
            <person name="Kyrpides N."/>
            <person name="Mavromatis K."/>
            <person name="Ovchinnikova G."/>
            <person name="Munk A.C."/>
            <person name="Detter J.C."/>
            <person name="Han C."/>
            <person name="Tapia R."/>
            <person name="Land M."/>
            <person name="Hauser L."/>
            <person name="Markowitz V."/>
            <person name="Cheng J.-F."/>
            <person name="Hugenholtz P."/>
            <person name="Woyke T."/>
            <person name="Wu D."/>
            <person name="Tindall B."/>
            <person name="Pomrenke H.G."/>
            <person name="Brambilla E."/>
            <person name="Klenk H.-P."/>
            <person name="Eisen J.A."/>
        </authorList>
    </citation>
    <scope>NUCLEOTIDE SEQUENCE [LARGE SCALE GENOMIC DNA]</scope>
    <source>
        <strain evidence="7">DSM 17093 / CIP 108686 / LMG 22925 / RQ-24</strain>
    </source>
</reference>
<dbReference type="KEGG" id="tra:Trad_2296"/>
<dbReference type="HOGENOM" id="CLU_037628_3_3_0"/>
<evidence type="ECO:0000313" key="6">
    <source>
        <dbReference type="EMBL" id="ADI15406.1"/>
    </source>
</evidence>